<feature type="compositionally biased region" description="Basic and acidic residues" evidence="1">
    <location>
        <begin position="166"/>
        <end position="189"/>
    </location>
</feature>
<proteinExistence type="predicted"/>
<organism evidence="2 3">
    <name type="scientific">Acanthoscelides obtectus</name>
    <name type="common">Bean weevil</name>
    <name type="synonym">Bruchus obtectus</name>
    <dbReference type="NCBI Taxonomy" id="200917"/>
    <lineage>
        <taxon>Eukaryota</taxon>
        <taxon>Metazoa</taxon>
        <taxon>Ecdysozoa</taxon>
        <taxon>Arthropoda</taxon>
        <taxon>Hexapoda</taxon>
        <taxon>Insecta</taxon>
        <taxon>Pterygota</taxon>
        <taxon>Neoptera</taxon>
        <taxon>Endopterygota</taxon>
        <taxon>Coleoptera</taxon>
        <taxon>Polyphaga</taxon>
        <taxon>Cucujiformia</taxon>
        <taxon>Chrysomeloidea</taxon>
        <taxon>Chrysomelidae</taxon>
        <taxon>Bruchinae</taxon>
        <taxon>Bruchini</taxon>
        <taxon>Acanthoscelides</taxon>
    </lineage>
</organism>
<evidence type="ECO:0000313" key="2">
    <source>
        <dbReference type="EMBL" id="CAH1995861.1"/>
    </source>
</evidence>
<name>A0A9P0PVW6_ACAOB</name>
<dbReference type="OrthoDB" id="7477068at2759"/>
<dbReference type="Proteomes" id="UP001152888">
    <property type="component" value="Unassembled WGS sequence"/>
</dbReference>
<dbReference type="EMBL" id="CAKOFQ010007241">
    <property type="protein sequence ID" value="CAH1995861.1"/>
    <property type="molecule type" value="Genomic_DNA"/>
</dbReference>
<evidence type="ECO:0000313" key="3">
    <source>
        <dbReference type="Proteomes" id="UP001152888"/>
    </source>
</evidence>
<keyword evidence="3" id="KW-1185">Reference proteome</keyword>
<evidence type="ECO:0000256" key="1">
    <source>
        <dbReference type="SAM" id="MobiDB-lite"/>
    </source>
</evidence>
<comment type="caution">
    <text evidence="2">The sequence shown here is derived from an EMBL/GenBank/DDBJ whole genome shotgun (WGS) entry which is preliminary data.</text>
</comment>
<dbReference type="SUPFAM" id="SSF57903">
    <property type="entry name" value="FYVE/PHD zinc finger"/>
    <property type="match status" value="1"/>
</dbReference>
<feature type="compositionally biased region" description="Acidic residues" evidence="1">
    <location>
        <begin position="198"/>
        <end position="212"/>
    </location>
</feature>
<gene>
    <name evidence="2" type="ORF">ACAOBT_LOCUS22884</name>
</gene>
<dbReference type="AlphaFoldDB" id="A0A9P0PVW6"/>
<sequence>MNPTRKINRLCFGSLLNETWGKSATQPNGVAGFRSCGVIPFNPHAVPDYAFLKLDDIHENEPRNIANSNAPAQIDEVISPERSVSPQPGCSTWDLPRTPPRSGCFVQQPKINREIAENNNSQITPGKMLDQIPPIPSMEVVKKITKRSRNIAVILNTTDTIQSLKLRKEQGQKTKERKEKSQKLRMERQLKRRRYESESSDETEGEIHLDDEEEVSDENEAVCVGCEEPYLLSKKSVDWIQCIICNRWLHDDCTSFLNICEPCGRLTARKK</sequence>
<feature type="region of interest" description="Disordered" evidence="1">
    <location>
        <begin position="80"/>
        <end position="99"/>
    </location>
</feature>
<reference evidence="2" key="1">
    <citation type="submission" date="2022-03" db="EMBL/GenBank/DDBJ databases">
        <authorList>
            <person name="Sayadi A."/>
        </authorList>
    </citation>
    <scope>NUCLEOTIDE SEQUENCE</scope>
</reference>
<dbReference type="InterPro" id="IPR011011">
    <property type="entry name" value="Znf_FYVE_PHD"/>
</dbReference>
<protein>
    <submittedName>
        <fullName evidence="2">Uncharacterized protein</fullName>
    </submittedName>
</protein>
<accession>A0A9P0PVW6</accession>
<feature type="region of interest" description="Disordered" evidence="1">
    <location>
        <begin position="166"/>
        <end position="212"/>
    </location>
</feature>